<evidence type="ECO:0000256" key="2">
    <source>
        <dbReference type="SAM" id="MobiDB-lite"/>
    </source>
</evidence>
<evidence type="ECO:0000259" key="3">
    <source>
        <dbReference type="Pfam" id="PF04002"/>
    </source>
</evidence>
<dbReference type="Pfam" id="PF04002">
    <property type="entry name" value="RadC"/>
    <property type="match status" value="1"/>
</dbReference>
<proteinExistence type="predicted"/>
<organism evidence="4 5">
    <name type="scientific">Azospirillum doebereinerae</name>
    <dbReference type="NCBI Taxonomy" id="92933"/>
    <lineage>
        <taxon>Bacteria</taxon>
        <taxon>Pseudomonadati</taxon>
        <taxon>Pseudomonadota</taxon>
        <taxon>Alphaproteobacteria</taxon>
        <taxon>Rhodospirillales</taxon>
        <taxon>Azospirillaceae</taxon>
        <taxon>Azospirillum</taxon>
    </lineage>
</organism>
<keyword evidence="1" id="KW-0645">Protease</keyword>
<dbReference type="RefSeq" id="WP_127005154.1">
    <property type="nucleotide sequence ID" value="NZ_JBNPXW010000036.1"/>
</dbReference>
<comment type="caution">
    <text evidence="4">The sequence shown here is derived from an EMBL/GenBank/DDBJ whole genome shotgun (WGS) entry which is preliminary data.</text>
</comment>
<dbReference type="AlphaFoldDB" id="A0A433IZD1"/>
<evidence type="ECO:0000313" key="4">
    <source>
        <dbReference type="EMBL" id="RUQ60141.1"/>
    </source>
</evidence>
<evidence type="ECO:0000313" key="5">
    <source>
        <dbReference type="Proteomes" id="UP000280346"/>
    </source>
</evidence>
<dbReference type="GO" id="GO:0008237">
    <property type="term" value="F:metallopeptidase activity"/>
    <property type="evidence" value="ECO:0007669"/>
    <property type="project" value="UniProtKB-KW"/>
</dbReference>
<dbReference type="InterPro" id="IPR001405">
    <property type="entry name" value="UPF0758"/>
</dbReference>
<gene>
    <name evidence="4" type="ORF">EJ913_30775</name>
</gene>
<keyword evidence="5" id="KW-1185">Reference proteome</keyword>
<sequence length="270" mass="28943">MDDGGDGDCGWGVTMLEDGRPAFGAPSPAAPETRVGRGPDSGRRCRLDARGFDSISDAELLAHLLALVAKDTDPDAVAGRLLQRWGDMAGVATAAGPELRKLVPFQNHRGPLALRLLWEMAARLAREEMVREPVLASSAGLVTYCTVRLARERVDQVRVLYLDGAQRLIADERHQSGTIGAVELYPRDILRRAVELDALGIVVARGQAGRPARLTIRDRDDAGTLEAAGQVLGLRLVDYMVIGRTGHASYRAGERAATPGAAGSGRHSWP</sequence>
<name>A0A433IZD1_9PROT</name>
<keyword evidence="1" id="KW-0482">Metalloprotease</keyword>
<dbReference type="OrthoDB" id="7303240at2"/>
<dbReference type="PANTHER" id="PTHR30471:SF3">
    <property type="entry name" value="UPF0758 PROTEIN YEES-RELATED"/>
    <property type="match status" value="1"/>
</dbReference>
<dbReference type="EMBL" id="RZIJ01000056">
    <property type="protein sequence ID" value="RUQ60141.1"/>
    <property type="molecule type" value="Genomic_DNA"/>
</dbReference>
<reference evidence="4 5" key="1">
    <citation type="submission" date="2018-12" db="EMBL/GenBank/DDBJ databases">
        <authorList>
            <person name="Yang Y."/>
        </authorList>
    </citation>
    <scope>NUCLEOTIDE SEQUENCE [LARGE SCALE GENOMIC DNA]</scope>
    <source>
        <strain evidence="4 5">GSF71</strain>
    </source>
</reference>
<accession>A0A433IZD1</accession>
<protein>
    <recommendedName>
        <fullName evidence="3">RadC-like JAB domain-containing protein</fullName>
    </recommendedName>
</protein>
<dbReference type="Proteomes" id="UP000280346">
    <property type="component" value="Unassembled WGS sequence"/>
</dbReference>
<dbReference type="InterPro" id="IPR025657">
    <property type="entry name" value="RadC_JAB"/>
</dbReference>
<dbReference type="Gene3D" id="3.40.140.10">
    <property type="entry name" value="Cytidine Deaminase, domain 2"/>
    <property type="match status" value="1"/>
</dbReference>
<dbReference type="PANTHER" id="PTHR30471">
    <property type="entry name" value="DNA REPAIR PROTEIN RADC"/>
    <property type="match status" value="1"/>
</dbReference>
<feature type="domain" description="RadC-like JAB" evidence="3">
    <location>
        <begin position="137"/>
        <end position="252"/>
    </location>
</feature>
<feature type="region of interest" description="Disordered" evidence="2">
    <location>
        <begin position="20"/>
        <end position="42"/>
    </location>
</feature>
<keyword evidence="1" id="KW-0378">Hydrolase</keyword>
<evidence type="ECO:0000256" key="1">
    <source>
        <dbReference type="ARBA" id="ARBA00023049"/>
    </source>
</evidence>